<dbReference type="InterPro" id="IPR021338">
    <property type="entry name" value="DUF2953"/>
</dbReference>
<dbReference type="OrthoDB" id="1953500at2"/>
<keyword evidence="1" id="KW-0472">Membrane</keyword>
<proteinExistence type="predicted"/>
<evidence type="ECO:0000313" key="3">
    <source>
        <dbReference type="Proteomes" id="UP000322294"/>
    </source>
</evidence>
<feature type="transmembrane region" description="Helical" evidence="1">
    <location>
        <begin position="100"/>
        <end position="121"/>
    </location>
</feature>
<dbReference type="EMBL" id="VNHO01000001">
    <property type="protein sequence ID" value="TYP59889.1"/>
    <property type="molecule type" value="Genomic_DNA"/>
</dbReference>
<keyword evidence="1" id="KW-0812">Transmembrane</keyword>
<dbReference type="Pfam" id="PF11167">
    <property type="entry name" value="DUF2953"/>
    <property type="match status" value="1"/>
</dbReference>
<reference evidence="2 3" key="1">
    <citation type="submission" date="2019-07" db="EMBL/GenBank/DDBJ databases">
        <title>Genomic Encyclopedia of Type Strains, Phase I: the one thousand microbial genomes (KMG-I) project.</title>
        <authorList>
            <person name="Kyrpides N."/>
        </authorList>
    </citation>
    <scope>NUCLEOTIDE SEQUENCE [LARGE SCALE GENOMIC DNA]</scope>
    <source>
        <strain evidence="2 3">DSM 16647</strain>
    </source>
</reference>
<feature type="transmembrane region" description="Helical" evidence="1">
    <location>
        <begin position="6"/>
        <end position="27"/>
    </location>
</feature>
<name>A0A5S5AZH3_9FIRM</name>
<sequence length="189" mass="21245">MLVLLVIGLTVLLIVLIPVSYNITFSWKDSQKRIYIKISILGLIVIQRNSLISSDAGEGAAKTTSNNYSMTSQRLLRYIFKIAKIKKISLRIKYGFGDPALTGISAGMIWGLAYFVLYRLFNLYNSCLSLDIQPDFSENPTTELYLESIINTRIGHIIIAGLLLLTSRLEHKKGEGSRARWTDILLKTS</sequence>
<evidence type="ECO:0000313" key="2">
    <source>
        <dbReference type="EMBL" id="TYP59889.1"/>
    </source>
</evidence>
<gene>
    <name evidence="2" type="ORF">LZ11_00049</name>
</gene>
<keyword evidence="1" id="KW-1133">Transmembrane helix</keyword>
<dbReference type="Proteomes" id="UP000322294">
    <property type="component" value="Unassembled WGS sequence"/>
</dbReference>
<comment type="caution">
    <text evidence="2">The sequence shown here is derived from an EMBL/GenBank/DDBJ whole genome shotgun (WGS) entry which is preliminary data.</text>
</comment>
<evidence type="ECO:0000256" key="1">
    <source>
        <dbReference type="SAM" id="Phobius"/>
    </source>
</evidence>
<accession>A0A5S5AZH3</accession>
<evidence type="ECO:0008006" key="4">
    <source>
        <dbReference type="Google" id="ProtNLM"/>
    </source>
</evidence>
<keyword evidence="3" id="KW-1185">Reference proteome</keyword>
<organism evidence="2 3">
    <name type="scientific">Thermosediminibacter litoriperuensis</name>
    <dbReference type="NCBI Taxonomy" id="291989"/>
    <lineage>
        <taxon>Bacteria</taxon>
        <taxon>Bacillati</taxon>
        <taxon>Bacillota</taxon>
        <taxon>Clostridia</taxon>
        <taxon>Thermosediminibacterales</taxon>
        <taxon>Thermosediminibacteraceae</taxon>
        <taxon>Thermosediminibacter</taxon>
    </lineage>
</organism>
<protein>
    <recommendedName>
        <fullName evidence="4">DUF2953 family protein</fullName>
    </recommendedName>
</protein>
<dbReference type="RefSeq" id="WP_148865502.1">
    <property type="nucleotide sequence ID" value="NZ_VNHO01000001.1"/>
</dbReference>
<dbReference type="AlphaFoldDB" id="A0A5S5AZH3"/>